<dbReference type="InterPro" id="IPR011037">
    <property type="entry name" value="Pyrv_Knase-like_insert_dom_sf"/>
</dbReference>
<protein>
    <submittedName>
        <fullName evidence="2">Mocs-1</fullName>
    </submittedName>
</protein>
<dbReference type="Gene3D" id="3.90.1150.10">
    <property type="entry name" value="Aspartate Aminotransferase, domain 1"/>
    <property type="match status" value="1"/>
</dbReference>
<name>A0A2A6C5C4_PRIPA</name>
<reference evidence="3" key="1">
    <citation type="journal article" date="2008" name="Nat. Genet.">
        <title>The Pristionchus pacificus genome provides a unique perspective on nematode lifestyle and parasitism.</title>
        <authorList>
            <person name="Dieterich C."/>
            <person name="Clifton S.W."/>
            <person name="Schuster L.N."/>
            <person name="Chinwalla A."/>
            <person name="Delehaunty K."/>
            <person name="Dinkelacker I."/>
            <person name="Fulton L."/>
            <person name="Fulton R."/>
            <person name="Godfrey J."/>
            <person name="Minx P."/>
            <person name="Mitreva M."/>
            <person name="Roeseler W."/>
            <person name="Tian H."/>
            <person name="Witte H."/>
            <person name="Yang S.P."/>
            <person name="Wilson R.K."/>
            <person name="Sommer R.J."/>
        </authorList>
    </citation>
    <scope>NUCLEOTIDE SEQUENCE [LARGE SCALE GENOMIC DNA]</scope>
    <source>
        <strain evidence="3">PS312</strain>
    </source>
</reference>
<dbReference type="AlphaFoldDB" id="A0A2A6C5C4"/>
<dbReference type="Pfam" id="PF03473">
    <property type="entry name" value="MOSC"/>
    <property type="match status" value="1"/>
</dbReference>
<dbReference type="InterPro" id="IPR015424">
    <property type="entry name" value="PyrdxlP-dep_Trfase"/>
</dbReference>
<dbReference type="PANTHER" id="PTHR14237">
    <property type="entry name" value="MOLYBDOPTERIN COFACTOR SULFURASE MOSC"/>
    <property type="match status" value="1"/>
</dbReference>
<dbReference type="InterPro" id="IPR005303">
    <property type="entry name" value="MOCOS_middle"/>
</dbReference>
<sequence length="752" mass="82660">MAYCDYAGAALPSAAQLDALHARLATFPLANPHSRHAVSGNTAALVESARARIYSHLHTTADEYDLVFTFNTTHSIHIVAESFVFPAKERPAGDPQMFYTLADCRGPSYVYLLDSHTSVVGAREIVRDKVDSMCCLDELPDDWEKEGGKPSESTRSLFVLTAMSNFCGRKYPLSAVRELQKRGFSVILDAASLVSSSPLRLDTCQPHFVVFSFYKMFGYPTGLAALLIHRSARGLLKKRSFGGGSVTAYLPQQLYHADKDVFHRRHHFFIPFFYISNIAPSLVFEEGTPNYYAMAALREGFEELDRCGGIDAIHSRCDSMVRAAREMLRGKRHANGRPLCVLYEHEENPSSDTKGPTIAFNVRRHDGSWVGFIEVEKMADLFGIHLRTGCFCNAGACQKYLKLSNEDLKANFERCGDLVDLIDGRPVGAVRLSFGKGSTMQDIELISSMLSCCFVGGAAPTLRPPIIPLDAPVRARLESLHVYPVKSCRGITVDSWTLSASGLSFDRHFSIVSSDVTLTQKRVRRLCRIVPRIDLASSTLFLSSEDAMGDGDAEIEIPLTSSDDGRLGSAATNLTCTSNIQSKDVGGPSVSSWLSDQLDFPSCVLRRVESGDASPSRSFSNDSPYLLVSYSSAAVISASIGMDVEEYIRRFRPNLVVSGLPPFIEDDADEVDIDGHLFEVVNKCVRCEMICIDQSTGDKDPAALLALRESRRGEGITFGIYLRERDADSKSIRTIGKGSTVILSRTGKCKLT</sequence>
<reference evidence="2" key="2">
    <citation type="submission" date="2022-06" db="UniProtKB">
        <authorList>
            <consortium name="EnsemblMetazoa"/>
        </authorList>
    </citation>
    <scope>IDENTIFICATION</scope>
    <source>
        <strain evidence="2">PS312</strain>
    </source>
</reference>
<dbReference type="Pfam" id="PF00266">
    <property type="entry name" value="Aminotran_5"/>
    <property type="match status" value="1"/>
</dbReference>
<evidence type="ECO:0000313" key="3">
    <source>
        <dbReference type="Proteomes" id="UP000005239"/>
    </source>
</evidence>
<dbReference type="InterPro" id="IPR000192">
    <property type="entry name" value="Aminotrans_V_dom"/>
</dbReference>
<dbReference type="GO" id="GO:0006777">
    <property type="term" value="P:Mo-molybdopterin cofactor biosynthetic process"/>
    <property type="evidence" value="ECO:0007669"/>
    <property type="project" value="UniProtKB-KW"/>
</dbReference>
<dbReference type="GO" id="GO:0030151">
    <property type="term" value="F:molybdenum ion binding"/>
    <property type="evidence" value="ECO:0007669"/>
    <property type="project" value="InterPro"/>
</dbReference>
<keyword evidence="1" id="KW-0501">Molybdenum cofactor biosynthesis</keyword>
<organism evidence="2 3">
    <name type="scientific">Pristionchus pacificus</name>
    <name type="common">Parasitic nematode worm</name>
    <dbReference type="NCBI Taxonomy" id="54126"/>
    <lineage>
        <taxon>Eukaryota</taxon>
        <taxon>Metazoa</taxon>
        <taxon>Ecdysozoa</taxon>
        <taxon>Nematoda</taxon>
        <taxon>Chromadorea</taxon>
        <taxon>Rhabditida</taxon>
        <taxon>Rhabditina</taxon>
        <taxon>Diplogasteromorpha</taxon>
        <taxon>Diplogasteroidea</taxon>
        <taxon>Neodiplogasteridae</taxon>
        <taxon>Pristionchus</taxon>
    </lineage>
</organism>
<dbReference type="EnsemblMetazoa" id="PPA08706.1">
    <property type="protein sequence ID" value="PPA08706.1"/>
    <property type="gene ID" value="WBGene00098260"/>
</dbReference>
<accession>A0A2A6C5C4</accession>
<evidence type="ECO:0000313" key="2">
    <source>
        <dbReference type="EnsemblMetazoa" id="PPA08706.1"/>
    </source>
</evidence>
<dbReference type="GO" id="GO:0008265">
    <property type="term" value="F:molybdenum cofactor sulfurtransferase activity"/>
    <property type="evidence" value="ECO:0000318"/>
    <property type="project" value="GO_Central"/>
</dbReference>
<dbReference type="Gene3D" id="3.40.640.10">
    <property type="entry name" value="Type I PLP-dependent aspartate aminotransferase-like (Major domain)"/>
    <property type="match status" value="1"/>
</dbReference>
<dbReference type="InterPro" id="IPR005302">
    <property type="entry name" value="MoCF_Sase_C"/>
</dbReference>
<dbReference type="Pfam" id="PF03476">
    <property type="entry name" value="MOSC_N"/>
    <property type="match status" value="1"/>
</dbReference>
<dbReference type="SUPFAM" id="SSF141673">
    <property type="entry name" value="MOSC N-terminal domain-like"/>
    <property type="match status" value="1"/>
</dbReference>
<dbReference type="SUPFAM" id="SSF50800">
    <property type="entry name" value="PK beta-barrel domain-like"/>
    <property type="match status" value="1"/>
</dbReference>
<dbReference type="PANTHER" id="PTHR14237:SF80">
    <property type="entry name" value="MOLYBDENUM COFACTOR SULFURASE"/>
    <property type="match status" value="1"/>
</dbReference>
<dbReference type="OrthoDB" id="420046at2759"/>
<dbReference type="PROSITE" id="PS51340">
    <property type="entry name" value="MOSC"/>
    <property type="match status" value="1"/>
</dbReference>
<gene>
    <name evidence="2" type="primary">WBGene00098260</name>
</gene>
<proteinExistence type="predicted"/>
<dbReference type="Proteomes" id="UP000005239">
    <property type="component" value="Unassembled WGS sequence"/>
</dbReference>
<dbReference type="InterPro" id="IPR015422">
    <property type="entry name" value="PyrdxlP-dep_Trfase_small"/>
</dbReference>
<keyword evidence="3" id="KW-1185">Reference proteome</keyword>
<accession>A0A8R1U7A4</accession>
<dbReference type="InterPro" id="IPR015421">
    <property type="entry name" value="PyrdxlP-dep_Trfase_major"/>
</dbReference>
<dbReference type="GO" id="GO:0030170">
    <property type="term" value="F:pyridoxal phosphate binding"/>
    <property type="evidence" value="ECO:0007669"/>
    <property type="project" value="InterPro"/>
</dbReference>
<dbReference type="GO" id="GO:0043545">
    <property type="term" value="P:molybdopterin cofactor metabolic process"/>
    <property type="evidence" value="ECO:0000318"/>
    <property type="project" value="GO_Central"/>
</dbReference>
<dbReference type="SUPFAM" id="SSF53383">
    <property type="entry name" value="PLP-dependent transferases"/>
    <property type="match status" value="1"/>
</dbReference>
<evidence type="ECO:0000256" key="1">
    <source>
        <dbReference type="ARBA" id="ARBA00023150"/>
    </source>
</evidence>